<dbReference type="InterPro" id="IPR001647">
    <property type="entry name" value="HTH_TetR"/>
</dbReference>
<dbReference type="Pfam" id="PF00440">
    <property type="entry name" value="TetR_N"/>
    <property type="match status" value="1"/>
</dbReference>
<proteinExistence type="predicted"/>
<name>A0ABP8W072_9ACTN</name>
<evidence type="ECO:0000256" key="1">
    <source>
        <dbReference type="ARBA" id="ARBA00023125"/>
    </source>
</evidence>
<dbReference type="Gene3D" id="1.10.357.10">
    <property type="entry name" value="Tetracycline Repressor, domain 2"/>
    <property type="match status" value="1"/>
</dbReference>
<dbReference type="RefSeq" id="WP_345263472.1">
    <property type="nucleotide sequence ID" value="NZ_BAABIM010000001.1"/>
</dbReference>
<accession>A0ABP8W072</accession>
<evidence type="ECO:0000313" key="4">
    <source>
        <dbReference type="EMBL" id="GAA4675731.1"/>
    </source>
</evidence>
<dbReference type="PANTHER" id="PTHR30055:SF226">
    <property type="entry name" value="HTH-TYPE TRANSCRIPTIONAL REGULATOR PKSA"/>
    <property type="match status" value="1"/>
</dbReference>
<protein>
    <submittedName>
        <fullName evidence="4">Transcriptional regulator</fullName>
    </submittedName>
</protein>
<evidence type="ECO:0000256" key="2">
    <source>
        <dbReference type="PROSITE-ProRule" id="PRU00335"/>
    </source>
</evidence>
<feature type="DNA-binding region" description="H-T-H motif" evidence="2">
    <location>
        <begin position="39"/>
        <end position="58"/>
    </location>
</feature>
<dbReference type="SUPFAM" id="SSF46689">
    <property type="entry name" value="Homeodomain-like"/>
    <property type="match status" value="1"/>
</dbReference>
<feature type="domain" description="HTH tetR-type" evidence="3">
    <location>
        <begin position="16"/>
        <end position="76"/>
    </location>
</feature>
<organism evidence="4 5">
    <name type="scientific">Nocardioides nanhaiensis</name>
    <dbReference type="NCBI Taxonomy" id="1476871"/>
    <lineage>
        <taxon>Bacteria</taxon>
        <taxon>Bacillati</taxon>
        <taxon>Actinomycetota</taxon>
        <taxon>Actinomycetes</taxon>
        <taxon>Propionibacteriales</taxon>
        <taxon>Nocardioidaceae</taxon>
        <taxon>Nocardioides</taxon>
    </lineage>
</organism>
<dbReference type="EMBL" id="BAABIM010000001">
    <property type="protein sequence ID" value="GAA4675731.1"/>
    <property type="molecule type" value="Genomic_DNA"/>
</dbReference>
<keyword evidence="5" id="KW-1185">Reference proteome</keyword>
<sequence length="206" mass="21828">MGERSYGGRTASERATERRARLVRATATVLAERGTTRTTMTAVCAEAGLTERYFYESFRNLDEALVATLDDIADRILGLVTAEVARTPGTAGERVQAAARALVELVVAEPAAVRVAVVHAAGASALRERRDALVGGFAQAIAAEAAALYGQQAWPTARALARARVLVAGLADLVGAWTEGHSDLDAEDLVEVAADLFEQVLRRPRG</sequence>
<comment type="caution">
    <text evidence="4">The sequence shown here is derived from an EMBL/GenBank/DDBJ whole genome shotgun (WGS) entry which is preliminary data.</text>
</comment>
<dbReference type="InterPro" id="IPR050109">
    <property type="entry name" value="HTH-type_TetR-like_transc_reg"/>
</dbReference>
<reference evidence="5" key="1">
    <citation type="journal article" date="2019" name="Int. J. Syst. Evol. Microbiol.">
        <title>The Global Catalogue of Microorganisms (GCM) 10K type strain sequencing project: providing services to taxonomists for standard genome sequencing and annotation.</title>
        <authorList>
            <consortium name="The Broad Institute Genomics Platform"/>
            <consortium name="The Broad Institute Genome Sequencing Center for Infectious Disease"/>
            <person name="Wu L."/>
            <person name="Ma J."/>
        </authorList>
    </citation>
    <scope>NUCLEOTIDE SEQUENCE [LARGE SCALE GENOMIC DNA]</scope>
    <source>
        <strain evidence="5">JCM 18127</strain>
    </source>
</reference>
<evidence type="ECO:0000259" key="3">
    <source>
        <dbReference type="PROSITE" id="PS50977"/>
    </source>
</evidence>
<dbReference type="Proteomes" id="UP001500621">
    <property type="component" value="Unassembled WGS sequence"/>
</dbReference>
<gene>
    <name evidence="4" type="ORF">GCM10023226_11150</name>
</gene>
<dbReference type="PANTHER" id="PTHR30055">
    <property type="entry name" value="HTH-TYPE TRANSCRIPTIONAL REGULATOR RUTR"/>
    <property type="match status" value="1"/>
</dbReference>
<dbReference type="PROSITE" id="PS50977">
    <property type="entry name" value="HTH_TETR_2"/>
    <property type="match status" value="1"/>
</dbReference>
<dbReference type="InterPro" id="IPR009057">
    <property type="entry name" value="Homeodomain-like_sf"/>
</dbReference>
<keyword evidence="1 2" id="KW-0238">DNA-binding</keyword>
<evidence type="ECO:0000313" key="5">
    <source>
        <dbReference type="Proteomes" id="UP001500621"/>
    </source>
</evidence>